<reference evidence="7" key="1">
    <citation type="submission" date="2023-07" db="EMBL/GenBank/DDBJ databases">
        <title>Genomic Encyclopedia of Type Strains, Phase IV (KMG-IV): sequencing the most valuable type-strain genomes for metagenomic binning, comparative biology and taxonomic classification.</title>
        <authorList>
            <person name="Goeker M."/>
        </authorList>
    </citation>
    <scope>NUCLEOTIDE SEQUENCE</scope>
    <source>
        <strain evidence="7">DSM 19659</strain>
    </source>
</reference>
<dbReference type="Gene3D" id="1.10.10.10">
    <property type="entry name" value="Winged helix-like DNA-binding domain superfamily/Winged helix DNA-binding domain"/>
    <property type="match status" value="1"/>
</dbReference>
<dbReference type="PANTHER" id="PTHR44591:SF3">
    <property type="entry name" value="RESPONSE REGULATORY DOMAIN-CONTAINING PROTEIN"/>
    <property type="match status" value="1"/>
</dbReference>
<gene>
    <name evidence="7" type="ORF">J2S20_001933</name>
</gene>
<dbReference type="PROSITE" id="PS50110">
    <property type="entry name" value="RESPONSE_REGULATORY"/>
    <property type="match status" value="1"/>
</dbReference>
<dbReference type="RefSeq" id="WP_106611442.1">
    <property type="nucleotide sequence ID" value="NZ_JAUSTO010000014.1"/>
</dbReference>
<dbReference type="SUPFAM" id="SSF52172">
    <property type="entry name" value="CheY-like"/>
    <property type="match status" value="1"/>
</dbReference>
<evidence type="ECO:0000256" key="3">
    <source>
        <dbReference type="ARBA" id="ARBA00023125"/>
    </source>
</evidence>
<dbReference type="SMART" id="SM00448">
    <property type="entry name" value="REC"/>
    <property type="match status" value="1"/>
</dbReference>
<comment type="function">
    <text evidence="4">May play the central regulatory role in sporulation. It may be an element of the effector pathway responsible for the activation of sporulation genes in response to nutritional stress. Spo0A may act in concert with spo0H (a sigma factor) to control the expression of some genes that are critical to the sporulation process.</text>
</comment>
<dbReference type="Proteomes" id="UP001241537">
    <property type="component" value="Unassembled WGS sequence"/>
</dbReference>
<feature type="domain" description="Response regulatory" evidence="6">
    <location>
        <begin position="2"/>
        <end position="116"/>
    </location>
</feature>
<dbReference type="GO" id="GO:0003677">
    <property type="term" value="F:DNA binding"/>
    <property type="evidence" value="ECO:0007669"/>
    <property type="project" value="UniProtKB-KW"/>
</dbReference>
<dbReference type="PANTHER" id="PTHR44591">
    <property type="entry name" value="STRESS RESPONSE REGULATOR PROTEIN 1"/>
    <property type="match status" value="1"/>
</dbReference>
<dbReference type="Gene3D" id="3.40.50.2300">
    <property type="match status" value="1"/>
</dbReference>
<evidence type="ECO:0000313" key="7">
    <source>
        <dbReference type="EMBL" id="MDQ0153223.1"/>
    </source>
</evidence>
<comment type="caution">
    <text evidence="7">The sequence shown here is derived from an EMBL/GenBank/DDBJ whole genome shotgun (WGS) entry which is preliminary data.</text>
</comment>
<dbReference type="InterPro" id="IPR011006">
    <property type="entry name" value="CheY-like_superfamily"/>
</dbReference>
<keyword evidence="8" id="KW-1185">Reference proteome</keyword>
<evidence type="ECO:0000259" key="6">
    <source>
        <dbReference type="PROSITE" id="PS50110"/>
    </source>
</evidence>
<sequence length="266" mass="30881">MLIFAIDDERLALEALISGIRKAVPQAEVRGFRKVKELLEAIRTETPEVVFLDVEMKKMNGIDLAQEIKKKFGDINLIFASGFSQYTCDAFAIHASGYVMKPVTPEKIKNEIDNLRFPIREEKHLLQLQCFGNFEVFFDGTPLKFKYNKTKELLAYLVDRNGAMCSNSELMAVLWEDECNSEKRISYLKNLRADLCSVLEGIGEGELITRAWGKMGIRRDEVNCDYYRWLDGNRDEYYGEYMTQYSWTEFTNAALMDDYQRRMGEL</sequence>
<evidence type="ECO:0000256" key="2">
    <source>
        <dbReference type="ARBA" id="ARBA00022553"/>
    </source>
</evidence>
<evidence type="ECO:0000256" key="1">
    <source>
        <dbReference type="ARBA" id="ARBA00018672"/>
    </source>
</evidence>
<dbReference type="SUPFAM" id="SSF46894">
    <property type="entry name" value="C-terminal effector domain of the bipartite response regulators"/>
    <property type="match status" value="1"/>
</dbReference>
<dbReference type="InterPro" id="IPR036388">
    <property type="entry name" value="WH-like_DNA-bd_sf"/>
</dbReference>
<dbReference type="GO" id="GO:0006355">
    <property type="term" value="P:regulation of DNA-templated transcription"/>
    <property type="evidence" value="ECO:0007669"/>
    <property type="project" value="InterPro"/>
</dbReference>
<keyword evidence="3" id="KW-0238">DNA-binding</keyword>
<dbReference type="InterPro" id="IPR050595">
    <property type="entry name" value="Bact_response_regulator"/>
</dbReference>
<evidence type="ECO:0000256" key="4">
    <source>
        <dbReference type="ARBA" id="ARBA00024867"/>
    </source>
</evidence>
<organism evidence="7 8">
    <name type="scientific">Moryella indoligenes</name>
    <dbReference type="NCBI Taxonomy" id="371674"/>
    <lineage>
        <taxon>Bacteria</taxon>
        <taxon>Bacillati</taxon>
        <taxon>Bacillota</taxon>
        <taxon>Clostridia</taxon>
        <taxon>Lachnospirales</taxon>
        <taxon>Lachnospiraceae</taxon>
        <taxon>Moryella</taxon>
    </lineage>
</organism>
<dbReference type="AlphaFoldDB" id="A0AAE3VBJ1"/>
<evidence type="ECO:0000313" key="8">
    <source>
        <dbReference type="Proteomes" id="UP001241537"/>
    </source>
</evidence>
<name>A0AAE3VBJ1_9FIRM</name>
<keyword evidence="2 5" id="KW-0597">Phosphoprotein</keyword>
<dbReference type="InterPro" id="IPR016032">
    <property type="entry name" value="Sig_transdc_resp-reg_C-effctor"/>
</dbReference>
<dbReference type="Pfam" id="PF00072">
    <property type="entry name" value="Response_reg"/>
    <property type="match status" value="1"/>
</dbReference>
<dbReference type="EMBL" id="JAUSTO010000014">
    <property type="protein sequence ID" value="MDQ0153223.1"/>
    <property type="molecule type" value="Genomic_DNA"/>
</dbReference>
<dbReference type="GO" id="GO:0000160">
    <property type="term" value="P:phosphorelay signal transduction system"/>
    <property type="evidence" value="ECO:0007669"/>
    <property type="project" value="InterPro"/>
</dbReference>
<proteinExistence type="predicted"/>
<evidence type="ECO:0000256" key="5">
    <source>
        <dbReference type="PROSITE-ProRule" id="PRU00169"/>
    </source>
</evidence>
<protein>
    <recommendedName>
        <fullName evidence="1">Stage 0 sporulation protein A homolog</fullName>
    </recommendedName>
</protein>
<feature type="modified residue" description="4-aspartylphosphate" evidence="5">
    <location>
        <position position="53"/>
    </location>
</feature>
<dbReference type="InterPro" id="IPR001789">
    <property type="entry name" value="Sig_transdc_resp-reg_receiver"/>
</dbReference>
<accession>A0AAE3VBJ1</accession>